<dbReference type="STRING" id="58117.SAMN05421833_107270"/>
<dbReference type="Proteomes" id="UP000186096">
    <property type="component" value="Unassembled WGS sequence"/>
</dbReference>
<reference evidence="2" key="1">
    <citation type="submission" date="2017-01" db="EMBL/GenBank/DDBJ databases">
        <authorList>
            <person name="Varghese N."/>
            <person name="Submissions S."/>
        </authorList>
    </citation>
    <scope>NUCLEOTIDE SEQUENCE [LARGE SCALE GENOMIC DNA]</scope>
    <source>
        <strain evidence="2">ATCC 12950</strain>
    </source>
</reference>
<evidence type="ECO:0000313" key="1">
    <source>
        <dbReference type="EMBL" id="SIR29999.1"/>
    </source>
</evidence>
<accession>A0A1N6ZT62</accession>
<protein>
    <submittedName>
        <fullName evidence="1">Uncharacterized protein</fullName>
    </submittedName>
</protein>
<evidence type="ECO:0000313" key="2">
    <source>
        <dbReference type="Proteomes" id="UP000186096"/>
    </source>
</evidence>
<keyword evidence="2" id="KW-1185">Reference proteome</keyword>
<name>A0A1N6ZT62_9ACTN</name>
<dbReference type="AlphaFoldDB" id="A0A1N6ZT62"/>
<organism evidence="1 2">
    <name type="scientific">Microbispora rosea</name>
    <dbReference type="NCBI Taxonomy" id="58117"/>
    <lineage>
        <taxon>Bacteria</taxon>
        <taxon>Bacillati</taxon>
        <taxon>Actinomycetota</taxon>
        <taxon>Actinomycetes</taxon>
        <taxon>Streptosporangiales</taxon>
        <taxon>Streptosporangiaceae</taxon>
        <taxon>Microbispora</taxon>
    </lineage>
</organism>
<proteinExistence type="predicted"/>
<gene>
    <name evidence="1" type="ORF">SAMN05421833_107270</name>
</gene>
<dbReference type="EMBL" id="FTNI01000007">
    <property type="protein sequence ID" value="SIR29999.1"/>
    <property type="molecule type" value="Genomic_DNA"/>
</dbReference>
<sequence length="250" mass="27220">MENGHYYLVDPQSGGWALVERPRVSTGVVRTVVGAAVAASVLSGCAGPDYTYVRDDTGGTYFKVPASWRQIDQKTLDEELFGDTDSATAQVVKQLVWTAAFDAYEEPSLLHLVRGSAGTDDRPFVFAKVQKLSEDEQNAASLNLLRVSPPMPVPLTEEQQKEFEASGLTGFELLADEVLPIADGVRGIHTVYNYRVGNAVQTFDRTAYLSADGTTASTLLIRCSPACYRQRAAEIGTVVKSFKVKHLINP</sequence>